<sequence>MDSKWICLFVIFLAAVMAMGSVGATDLETHEFGDYFSMKIPKNVHFEKDKNISHENGMDTIFLEYMSEDLDISYINNPIVTENSSEFFYQSLFESIYPELDECYEYQEGNLTILMPKKINDMHFPMVGTSSGNEIVIIMGKDIDMIKEMGKSVDFK</sequence>
<dbReference type="AlphaFoldDB" id="A0A8T3VG05"/>
<accession>A0A8T3VG05</accession>
<organism evidence="1 2">
    <name type="scientific">Methanobrevibacter thaueri</name>
    <dbReference type="NCBI Taxonomy" id="190975"/>
    <lineage>
        <taxon>Archaea</taxon>
        <taxon>Methanobacteriati</taxon>
        <taxon>Methanobacteriota</taxon>
        <taxon>Methanomada group</taxon>
        <taxon>Methanobacteria</taxon>
        <taxon>Methanobacteriales</taxon>
        <taxon>Methanobacteriaceae</taxon>
        <taxon>Methanobrevibacter</taxon>
    </lineage>
</organism>
<dbReference type="Proteomes" id="UP000783037">
    <property type="component" value="Unassembled WGS sequence"/>
</dbReference>
<reference evidence="1" key="1">
    <citation type="submission" date="2019-04" db="EMBL/GenBank/DDBJ databases">
        <title>Evolution of Biomass-Degrading Anaerobic Consortia Revealed by Metagenomics.</title>
        <authorList>
            <person name="Peng X."/>
        </authorList>
    </citation>
    <scope>NUCLEOTIDE SEQUENCE</scope>
    <source>
        <strain evidence="1">SIG18</strain>
    </source>
</reference>
<comment type="caution">
    <text evidence="1">The sequence shown here is derived from an EMBL/GenBank/DDBJ whole genome shotgun (WGS) entry which is preliminary data.</text>
</comment>
<dbReference type="RefSeq" id="WP_303739296.1">
    <property type="nucleotide sequence ID" value="NZ_SUTK01000036.1"/>
</dbReference>
<protein>
    <submittedName>
        <fullName evidence="1">Uncharacterized protein</fullName>
    </submittedName>
</protein>
<dbReference type="EMBL" id="SUTK01000036">
    <property type="protein sequence ID" value="MBE6502204.1"/>
    <property type="molecule type" value="Genomic_DNA"/>
</dbReference>
<name>A0A8T3VG05_9EURY</name>
<gene>
    <name evidence="1" type="ORF">E7Z79_07150</name>
</gene>
<evidence type="ECO:0000313" key="2">
    <source>
        <dbReference type="Proteomes" id="UP000783037"/>
    </source>
</evidence>
<proteinExistence type="predicted"/>
<evidence type="ECO:0000313" key="1">
    <source>
        <dbReference type="EMBL" id="MBE6502204.1"/>
    </source>
</evidence>